<reference evidence="4 5" key="1">
    <citation type="submission" date="2020-08" db="EMBL/GenBank/DDBJ databases">
        <title>Sequencing the genomes of 1000 actinobacteria strains.</title>
        <authorList>
            <person name="Klenk H.-P."/>
        </authorList>
    </citation>
    <scope>NUCLEOTIDE SEQUENCE [LARGE SCALE GENOMIC DNA]</scope>
    <source>
        <strain evidence="4 5">DSM 103125</strain>
    </source>
</reference>
<evidence type="ECO:0000313" key="5">
    <source>
        <dbReference type="Proteomes" id="UP000586947"/>
    </source>
</evidence>
<keyword evidence="2" id="KW-0732">Signal</keyword>
<dbReference type="PANTHER" id="PTHR39201">
    <property type="entry name" value="EXPORTED PROTEIN-RELATED"/>
    <property type="match status" value="1"/>
</dbReference>
<dbReference type="InterPro" id="IPR006311">
    <property type="entry name" value="TAT_signal"/>
</dbReference>
<protein>
    <submittedName>
        <fullName evidence="4">Flavodoxin</fullName>
    </submittedName>
</protein>
<feature type="domain" description="Flavodoxin-like" evidence="3">
    <location>
        <begin position="87"/>
        <end position="229"/>
    </location>
</feature>
<name>A0A840W7C1_9ACTN</name>
<dbReference type="RefSeq" id="WP_184184951.1">
    <property type="nucleotide sequence ID" value="NZ_BMNF01000004.1"/>
</dbReference>
<organism evidence="4 5">
    <name type="scientific">Micromonospora parathelypteridis</name>
    <dbReference type="NCBI Taxonomy" id="1839617"/>
    <lineage>
        <taxon>Bacteria</taxon>
        <taxon>Bacillati</taxon>
        <taxon>Actinomycetota</taxon>
        <taxon>Actinomycetes</taxon>
        <taxon>Micromonosporales</taxon>
        <taxon>Micromonosporaceae</taxon>
        <taxon>Micromonospora</taxon>
    </lineage>
</organism>
<dbReference type="PANTHER" id="PTHR39201:SF1">
    <property type="entry name" value="FLAVODOXIN-LIKE DOMAIN-CONTAINING PROTEIN"/>
    <property type="match status" value="1"/>
</dbReference>
<dbReference type="Gene3D" id="3.40.50.360">
    <property type="match status" value="1"/>
</dbReference>
<dbReference type="PROSITE" id="PS51257">
    <property type="entry name" value="PROKAR_LIPOPROTEIN"/>
    <property type="match status" value="1"/>
</dbReference>
<evidence type="ECO:0000259" key="3">
    <source>
        <dbReference type="Pfam" id="PF12682"/>
    </source>
</evidence>
<accession>A0A840W7C1</accession>
<comment type="caution">
    <text evidence="4">The sequence shown here is derived from an EMBL/GenBank/DDBJ whole genome shotgun (WGS) entry which is preliminary data.</text>
</comment>
<keyword evidence="5" id="KW-1185">Reference proteome</keyword>
<evidence type="ECO:0000256" key="1">
    <source>
        <dbReference type="SAM" id="MobiDB-lite"/>
    </source>
</evidence>
<gene>
    <name evidence="4" type="ORF">HNR20_005155</name>
</gene>
<dbReference type="PROSITE" id="PS51318">
    <property type="entry name" value="TAT"/>
    <property type="match status" value="1"/>
</dbReference>
<dbReference type="Pfam" id="PF12682">
    <property type="entry name" value="Flavodoxin_4"/>
    <property type="match status" value="1"/>
</dbReference>
<feature type="region of interest" description="Disordered" evidence="1">
    <location>
        <begin position="32"/>
        <end position="60"/>
    </location>
</feature>
<dbReference type="Proteomes" id="UP000586947">
    <property type="component" value="Unassembled WGS sequence"/>
</dbReference>
<feature type="chain" id="PRO_5039304524" evidence="2">
    <location>
        <begin position="31"/>
        <end position="236"/>
    </location>
</feature>
<dbReference type="GO" id="GO:0010181">
    <property type="term" value="F:FMN binding"/>
    <property type="evidence" value="ECO:0007669"/>
    <property type="project" value="InterPro"/>
</dbReference>
<evidence type="ECO:0000256" key="2">
    <source>
        <dbReference type="SAM" id="SignalP"/>
    </source>
</evidence>
<dbReference type="EMBL" id="JACHDP010000001">
    <property type="protein sequence ID" value="MBB5480650.1"/>
    <property type="molecule type" value="Genomic_DNA"/>
</dbReference>
<dbReference type="InterPro" id="IPR029039">
    <property type="entry name" value="Flavoprotein-like_sf"/>
</dbReference>
<dbReference type="AlphaFoldDB" id="A0A840W7C1"/>
<evidence type="ECO:0000313" key="4">
    <source>
        <dbReference type="EMBL" id="MBB5480650.1"/>
    </source>
</evidence>
<proteinExistence type="predicted"/>
<dbReference type="InterPro" id="IPR008254">
    <property type="entry name" value="Flavodoxin/NO_synth"/>
</dbReference>
<sequence>MDARSTYPRRALLRGVLLGTAATASGPVLSACADSPQAAPSPAPTSANSASRSAPASSSSSGSRVLLAYFSRAGENYFNGGRRRLTVGNTEVVAGMISRLIGCDVHRIEAADPYPDDYEPTVARNVREQNANARPAIANPLDSIDRYDTILLGSPIWNVRAPMIMTTFVQDLTFTGKTVHPLTTHAMSGLGTTERDYAATCRGATPAEGLAVRGEEVANAEPDLTAWLRRIGLLTR</sequence>
<feature type="signal peptide" evidence="2">
    <location>
        <begin position="1"/>
        <end position="30"/>
    </location>
</feature>
<dbReference type="SUPFAM" id="SSF52218">
    <property type="entry name" value="Flavoproteins"/>
    <property type="match status" value="1"/>
</dbReference>